<proteinExistence type="predicted"/>
<evidence type="ECO:0000256" key="1">
    <source>
        <dbReference type="SAM" id="MobiDB-lite"/>
    </source>
</evidence>
<dbReference type="AlphaFoldDB" id="A0A2S2QJI7"/>
<evidence type="ECO:0000313" key="2">
    <source>
        <dbReference type="EMBL" id="MBY77929.1"/>
    </source>
</evidence>
<accession>A0A2S2QJI7</accession>
<feature type="compositionally biased region" description="Basic and acidic residues" evidence="1">
    <location>
        <begin position="33"/>
        <end position="55"/>
    </location>
</feature>
<dbReference type="EMBL" id="GGMS01008726">
    <property type="protein sequence ID" value="MBY77929.1"/>
    <property type="molecule type" value="Transcribed_RNA"/>
</dbReference>
<gene>
    <name evidence="2" type="ORF">g.61121</name>
</gene>
<protein>
    <submittedName>
        <fullName evidence="2">Uncharacterized protein</fullName>
    </submittedName>
</protein>
<reference evidence="2" key="1">
    <citation type="submission" date="2018-04" db="EMBL/GenBank/DDBJ databases">
        <title>Transcriptome assembly of Sipha flava.</title>
        <authorList>
            <person name="Scully E.D."/>
            <person name="Geib S.M."/>
            <person name="Palmer N.A."/>
            <person name="Koch K."/>
            <person name="Bradshaw J."/>
            <person name="Heng-Moss T."/>
            <person name="Sarath G."/>
        </authorList>
    </citation>
    <scope>NUCLEOTIDE SEQUENCE</scope>
</reference>
<sequence length="103" mass="12070">MIFTRQLIHKITTWFPNCRHEEITNEIGNDESGDVHMKNVRKEESDGVDDIHQESYGRQPPSPYDESLSATTQKRKTHENLMKTCGTESMTFNIYEIYMKTTK</sequence>
<name>A0A2S2QJI7_9HEMI</name>
<organism evidence="2">
    <name type="scientific">Sipha flava</name>
    <name type="common">yellow sugarcane aphid</name>
    <dbReference type="NCBI Taxonomy" id="143950"/>
    <lineage>
        <taxon>Eukaryota</taxon>
        <taxon>Metazoa</taxon>
        <taxon>Ecdysozoa</taxon>
        <taxon>Arthropoda</taxon>
        <taxon>Hexapoda</taxon>
        <taxon>Insecta</taxon>
        <taxon>Pterygota</taxon>
        <taxon>Neoptera</taxon>
        <taxon>Paraneoptera</taxon>
        <taxon>Hemiptera</taxon>
        <taxon>Sternorrhyncha</taxon>
        <taxon>Aphidomorpha</taxon>
        <taxon>Aphidoidea</taxon>
        <taxon>Aphididae</taxon>
        <taxon>Sipha</taxon>
    </lineage>
</organism>
<feature type="region of interest" description="Disordered" evidence="1">
    <location>
        <begin position="25"/>
        <end position="73"/>
    </location>
</feature>